<reference evidence="2 3" key="1">
    <citation type="submission" date="2021-09" db="EMBL/GenBank/DDBJ databases">
        <title>Lysobacter sp. 13A isolated from the river sediment.</title>
        <authorList>
            <person name="Liu H."/>
            <person name="Li S."/>
            <person name="Mao S."/>
        </authorList>
    </citation>
    <scope>NUCLEOTIDE SEQUENCE [LARGE SCALE GENOMIC DNA]</scope>
    <source>
        <strain evidence="2 3">13A</strain>
    </source>
</reference>
<accession>A0ABS7T706</accession>
<comment type="caution">
    <text evidence="2">The sequence shown here is derived from an EMBL/GenBank/DDBJ whole genome shotgun (WGS) entry which is preliminary data.</text>
</comment>
<dbReference type="EMBL" id="JAINZW010000003">
    <property type="protein sequence ID" value="MBZ4039647.1"/>
    <property type="molecule type" value="Genomic_DNA"/>
</dbReference>
<dbReference type="Proteomes" id="UP001430954">
    <property type="component" value="Unassembled WGS sequence"/>
</dbReference>
<dbReference type="RefSeq" id="WP_223676088.1">
    <property type="nucleotide sequence ID" value="NZ_JAINZW010000003.1"/>
</dbReference>
<organism evidence="2 3">
    <name type="scientific">Novilysobacter selenitireducens</name>
    <dbReference type="NCBI Taxonomy" id="2872639"/>
    <lineage>
        <taxon>Bacteria</taxon>
        <taxon>Pseudomonadati</taxon>
        <taxon>Pseudomonadota</taxon>
        <taxon>Gammaproteobacteria</taxon>
        <taxon>Lysobacterales</taxon>
        <taxon>Lysobacteraceae</taxon>
        <taxon>Novilysobacter</taxon>
    </lineage>
</organism>
<evidence type="ECO:0000313" key="2">
    <source>
        <dbReference type="EMBL" id="MBZ4039647.1"/>
    </source>
</evidence>
<evidence type="ECO:0008006" key="4">
    <source>
        <dbReference type="Google" id="ProtNLM"/>
    </source>
</evidence>
<name>A0ABS7T706_9GAMM</name>
<protein>
    <recommendedName>
        <fullName evidence="4">FlgN protein</fullName>
    </recommendedName>
</protein>
<keyword evidence="3" id="KW-1185">Reference proteome</keyword>
<sequence>MSQNMINLTLTDAQLEAVDQALTDLEAQLVDLIAMSAEQRRKLARMGDKSEAFCRQTLSVLSQNPQVVPPSLKLAEAQADLVALDKLRPRLQRLQRLAERGADSETALGSDIMRCALDGYALLKVSGRNQGLEGLRKELGTRFAKGPRGEETPAAA</sequence>
<gene>
    <name evidence="2" type="ORF">K6753_08880</name>
</gene>
<keyword evidence="1" id="KW-0175">Coiled coil</keyword>
<proteinExistence type="predicted"/>
<feature type="coiled-coil region" evidence="1">
    <location>
        <begin position="15"/>
        <end position="42"/>
    </location>
</feature>
<evidence type="ECO:0000256" key="1">
    <source>
        <dbReference type="SAM" id="Coils"/>
    </source>
</evidence>
<evidence type="ECO:0000313" key="3">
    <source>
        <dbReference type="Proteomes" id="UP001430954"/>
    </source>
</evidence>